<accession>X1R063</accession>
<dbReference type="EMBL" id="BARV01034625">
    <property type="protein sequence ID" value="GAI48939.1"/>
    <property type="molecule type" value="Genomic_DNA"/>
</dbReference>
<reference evidence="1" key="1">
    <citation type="journal article" date="2014" name="Front. Microbiol.">
        <title>High frequency of phylogenetically diverse reductive dehalogenase-homologous genes in deep subseafloor sedimentary metagenomes.</title>
        <authorList>
            <person name="Kawai M."/>
            <person name="Futagami T."/>
            <person name="Toyoda A."/>
            <person name="Takaki Y."/>
            <person name="Nishi S."/>
            <person name="Hori S."/>
            <person name="Arai W."/>
            <person name="Tsubouchi T."/>
            <person name="Morono Y."/>
            <person name="Uchiyama I."/>
            <person name="Ito T."/>
            <person name="Fujiyama A."/>
            <person name="Inagaki F."/>
            <person name="Takami H."/>
        </authorList>
    </citation>
    <scope>NUCLEOTIDE SEQUENCE</scope>
    <source>
        <strain evidence="1">Expedition CK06-06</strain>
    </source>
</reference>
<organism evidence="1">
    <name type="scientific">marine sediment metagenome</name>
    <dbReference type="NCBI Taxonomy" id="412755"/>
    <lineage>
        <taxon>unclassified sequences</taxon>
        <taxon>metagenomes</taxon>
        <taxon>ecological metagenomes</taxon>
    </lineage>
</organism>
<protein>
    <submittedName>
        <fullName evidence="1">Uncharacterized protein</fullName>
    </submittedName>
</protein>
<gene>
    <name evidence="1" type="ORF">S06H3_54179</name>
</gene>
<dbReference type="AlphaFoldDB" id="X1R063"/>
<feature type="non-terminal residue" evidence="1">
    <location>
        <position position="47"/>
    </location>
</feature>
<name>X1R063_9ZZZZ</name>
<sequence>MLDRLAETAREAERKLGLPPLSKFVETIDKLPDERRLKLIKEVLVVA</sequence>
<evidence type="ECO:0000313" key="1">
    <source>
        <dbReference type="EMBL" id="GAI48939.1"/>
    </source>
</evidence>
<proteinExistence type="predicted"/>
<comment type="caution">
    <text evidence="1">The sequence shown here is derived from an EMBL/GenBank/DDBJ whole genome shotgun (WGS) entry which is preliminary data.</text>
</comment>